<evidence type="ECO:0008006" key="3">
    <source>
        <dbReference type="Google" id="ProtNLM"/>
    </source>
</evidence>
<accession>A0ABV9Z7A3</accession>
<dbReference type="RefSeq" id="WP_114957879.1">
    <property type="nucleotide sequence ID" value="NZ_JBHSJF010000008.1"/>
</dbReference>
<reference evidence="2" key="1">
    <citation type="journal article" date="2019" name="Int. J. Syst. Evol. Microbiol.">
        <title>The Global Catalogue of Microorganisms (GCM) 10K type strain sequencing project: providing services to taxonomists for standard genome sequencing and annotation.</title>
        <authorList>
            <consortium name="The Broad Institute Genomics Platform"/>
            <consortium name="The Broad Institute Genome Sequencing Center for Infectious Disease"/>
            <person name="Wu L."/>
            <person name="Ma J."/>
        </authorList>
    </citation>
    <scope>NUCLEOTIDE SEQUENCE [LARGE SCALE GENOMIC DNA]</scope>
    <source>
        <strain evidence="2">CGMCC 1.16444</strain>
    </source>
</reference>
<comment type="caution">
    <text evidence="1">The sequence shown here is derived from an EMBL/GenBank/DDBJ whole genome shotgun (WGS) entry which is preliminary data.</text>
</comment>
<gene>
    <name evidence="1" type="ORF">ACFPFW_17395</name>
</gene>
<keyword evidence="2" id="KW-1185">Reference proteome</keyword>
<evidence type="ECO:0000313" key="1">
    <source>
        <dbReference type="EMBL" id="MFC5069793.1"/>
    </source>
</evidence>
<evidence type="ECO:0000313" key="2">
    <source>
        <dbReference type="Proteomes" id="UP001595796"/>
    </source>
</evidence>
<organism evidence="1 2">
    <name type="scientific">Flaviflagellibacter deserti</name>
    <dbReference type="NCBI Taxonomy" id="2267266"/>
    <lineage>
        <taxon>Bacteria</taxon>
        <taxon>Pseudomonadati</taxon>
        <taxon>Pseudomonadota</taxon>
        <taxon>Alphaproteobacteria</taxon>
        <taxon>Hyphomicrobiales</taxon>
        <taxon>Flaviflagellibacter</taxon>
    </lineage>
</organism>
<protein>
    <recommendedName>
        <fullName evidence="3">Histidine-specific methyltransferase SAM-dependent domain-containing protein</fullName>
    </recommendedName>
</protein>
<dbReference type="Proteomes" id="UP001595796">
    <property type="component" value="Unassembled WGS sequence"/>
</dbReference>
<name>A0ABV9Z7A3_9HYPH</name>
<sequence length="335" mass="37062">MTSAIDDMKRDGVAFAMTREGYELPVLDIAHSRFAIREDAETIAALNREIERSERQRRRVPKFIWRLLLKSAAKKSRLARALFDPKGSFLDGMSTYVMKLGGDHLVPPHDTPMDRRFASSPHATFLRMRTQQTARLIADGLRAELSENDKRPLHIVNIAGGPAMDSINALMLLAVSSPELLNRPLTIHVLDMAEPGPYFGRNALHALQDRGRKLAGLDISFEHLAYDWNDTAVLRNLLGSLTGVVAACSEGGLFEYGNDEAIVANLSALKAANVKFVAGSVTRADEARQRLAEGSRVKLILRGIEVFRPLAERAGIGIAEVRSTVWSDQVLLRPF</sequence>
<dbReference type="EMBL" id="JBHSJF010000008">
    <property type="protein sequence ID" value="MFC5069793.1"/>
    <property type="molecule type" value="Genomic_DNA"/>
</dbReference>
<proteinExistence type="predicted"/>